<evidence type="ECO:0000259" key="2">
    <source>
        <dbReference type="Pfam" id="PF13569"/>
    </source>
</evidence>
<feature type="domain" description="DUF4132" evidence="2">
    <location>
        <begin position="942"/>
        <end position="1125"/>
    </location>
</feature>
<feature type="region of interest" description="Disordered" evidence="1">
    <location>
        <begin position="664"/>
        <end position="686"/>
    </location>
</feature>
<organism evidence="3 4">
    <name type="scientific">Actinoplanes xinjiangensis</name>
    <dbReference type="NCBI Taxonomy" id="512350"/>
    <lineage>
        <taxon>Bacteria</taxon>
        <taxon>Bacillati</taxon>
        <taxon>Actinomycetota</taxon>
        <taxon>Actinomycetes</taxon>
        <taxon>Micromonosporales</taxon>
        <taxon>Micromonosporaceae</taxon>
        <taxon>Actinoplanes</taxon>
    </lineage>
</organism>
<keyword evidence="4" id="KW-1185">Reference proteome</keyword>
<protein>
    <submittedName>
        <fullName evidence="3">Uncharacterized protein DUF4132</fullName>
    </submittedName>
</protein>
<name>A0A316FTI1_9ACTN</name>
<proteinExistence type="predicted"/>
<dbReference type="Proteomes" id="UP000245697">
    <property type="component" value="Unassembled WGS sequence"/>
</dbReference>
<dbReference type="RefSeq" id="WP_109589202.1">
    <property type="nucleotide sequence ID" value="NZ_BONA01000048.1"/>
</dbReference>
<sequence>MSFALPEPWLSRLHPRRGGAGVRPVEPDPRAREVVAGQLRELPDLVPGVIASEFTEPELRAAATAWCAGDPAAAPAGAAVAALATKTLDWQEHVRRPWFADLWLGERGLRFAAEAAVELFSLILVAEGDRPPRRAIRRDGTEIMGVRRRRPGDESRTVALFFDPDLVVLLRVRAALAAAPDDVHAEVVEAITGYRERGPHTRCATSVLVPSRADWVEQDWAEALAGRDFHHAAMLLAAIGTPAQAAGARDAAGSLAAGWPGLNATVVDGVGPAAATGLLLDWFDRLPATRADVRRDLLGLLSVLPEDEAMRGLVDRLGQRHVREALTGAADRFPERALRLFSAAAGRSGMNDLLSALVRAEPALAERVAADLTGAPAARIRECLSGVDTVVPAPPEALPPLLADPPWRRRRANPLVILDLKAPDTPITLEWLPGERAEWLSSPLDRHDAGAHREGSAGTAGEEGWAVTAGRLERGEAVDWREAAEFFVDAPEETARPLLAEWRPVPAPDCEPWMRRIVARFGADALLPLRRLAFHDSAVAGALMLPFTSPDIPWRMQVRLHDRGPAGLVARAWLERHPGFAAQYLVPRAFGPDGSARRSAQHTLAYMAAAGHAETLRAVAGSYGPEAAAAVETLIATDPLAILPTKLPAIPKWFDPALLPPVRLRRPPAPRPDAEASGPEAAAGLAVGGPEDAGLAVTGLEGADPPIAGPGGAGLAVAGPEDASPAVAGPAVAGRKAGGVATRDAERPGGGPAPVLPTAVLRDLAMVFALDKPLEPYPGVETVRQACEPADLARFTWGLFEAWLAAGANGRQGWALDALGLVGDDETVRRLTPLIMEWPGQSGHARAVTGLGVLADIGTEFALVQLNHIAERSRYAGLRTAAQRQIGQVADRLGLTSEQLADRLVPDFGLDGDGGLTLDYGSRSFAVRFDEELRPCVVDAGGKVLKTLPKPGARDDAERASAAHRRFLLLKKDVRTVAADQVRRLERAMVTGRRWPVDEFRRFLAEHPLVRHLTRRLLWGRYGGQGSLTGGFRVAEDGTFADVHDDAVTIAEGEVVGVVHPVHLGGTLPLWSEIFADYRIVQPFAQLGREVAGLTGAEAAAAVLTRFEGRRVPAGAVLGLESRGWRRAAPGDGGVQTAVTMSPARGLEFILGLEPGIAVGAVDLFPEQTLGVVEAAGRVATFGDLDPVVVSELIRDLAMVTAGH</sequence>
<accession>A0A316FTI1</accession>
<evidence type="ECO:0000313" key="3">
    <source>
        <dbReference type="EMBL" id="PWK51016.1"/>
    </source>
</evidence>
<dbReference type="Pfam" id="PF13569">
    <property type="entry name" value="DUF4132"/>
    <property type="match status" value="1"/>
</dbReference>
<evidence type="ECO:0000256" key="1">
    <source>
        <dbReference type="SAM" id="MobiDB-lite"/>
    </source>
</evidence>
<dbReference type="InterPro" id="IPR025406">
    <property type="entry name" value="DUF4132"/>
</dbReference>
<dbReference type="AlphaFoldDB" id="A0A316FTI1"/>
<evidence type="ECO:0000313" key="4">
    <source>
        <dbReference type="Proteomes" id="UP000245697"/>
    </source>
</evidence>
<comment type="caution">
    <text evidence="3">The sequence shown here is derived from an EMBL/GenBank/DDBJ whole genome shotgun (WGS) entry which is preliminary data.</text>
</comment>
<reference evidence="3 4" key="1">
    <citation type="submission" date="2018-05" db="EMBL/GenBank/DDBJ databases">
        <title>Genomic Encyclopedia of Archaeal and Bacterial Type Strains, Phase II (KMG-II): from individual species to whole genera.</title>
        <authorList>
            <person name="Goeker M."/>
        </authorList>
    </citation>
    <scope>NUCLEOTIDE SEQUENCE [LARGE SCALE GENOMIC DNA]</scope>
    <source>
        <strain evidence="3 4">DSM 45184</strain>
    </source>
</reference>
<dbReference type="OrthoDB" id="3273052at2"/>
<dbReference type="EMBL" id="QGGR01000002">
    <property type="protein sequence ID" value="PWK51016.1"/>
    <property type="molecule type" value="Genomic_DNA"/>
</dbReference>
<gene>
    <name evidence="3" type="ORF">BC793_10242</name>
</gene>